<keyword evidence="9" id="KW-0460">Magnesium</keyword>
<evidence type="ECO:0000256" key="8">
    <source>
        <dbReference type="ARBA" id="ARBA00022801"/>
    </source>
</evidence>
<feature type="active site" description="Nucleophile" evidence="12">
    <location>
        <position position="20"/>
    </location>
</feature>
<comment type="pathway">
    <text evidence="2">Amino-acid biosynthesis; L-serine biosynthesis; L-serine from 3-phospho-D-glycerate: step 3/3.</text>
</comment>
<dbReference type="NCBIfam" id="TIGR00338">
    <property type="entry name" value="serB"/>
    <property type="match status" value="1"/>
</dbReference>
<dbReference type="GO" id="GO:0006564">
    <property type="term" value="P:L-serine biosynthetic process"/>
    <property type="evidence" value="ECO:0007669"/>
    <property type="project" value="UniProtKB-KW"/>
</dbReference>
<dbReference type="RefSeq" id="XP_026301106.1">
    <property type="nucleotide sequence ID" value="XM_026445321.1"/>
</dbReference>
<dbReference type="InterPro" id="IPR023214">
    <property type="entry name" value="HAD_sf"/>
</dbReference>
<reference evidence="15 16" key="2">
    <citation type="submission" date="2025-04" db="UniProtKB">
        <authorList>
            <consortium name="RefSeq"/>
        </authorList>
    </citation>
    <scope>IDENTIFICATION</scope>
    <source>
        <strain evidence="14 15">DH4</strain>
        <tissue evidence="15 16">Whole body</tissue>
    </source>
</reference>
<evidence type="ECO:0000256" key="3">
    <source>
        <dbReference type="ARBA" id="ARBA00009184"/>
    </source>
</evidence>
<evidence type="ECO:0000256" key="1">
    <source>
        <dbReference type="ARBA" id="ARBA00001946"/>
    </source>
</evidence>
<reference evidence="14" key="3">
    <citation type="submission" date="2025-05" db="UniProtKB">
        <authorList>
            <consortium name="RefSeq"/>
        </authorList>
    </citation>
    <scope>NUCLEOTIDE SEQUENCE [LARGE SCALE GENOMIC DNA]</scope>
    <source>
        <strain evidence="14">DH4</strain>
    </source>
</reference>
<comment type="similarity">
    <text evidence="3">Belongs to the HAD-like hydrolase superfamily. SerB family.</text>
</comment>
<dbReference type="EnsemblMetazoa" id="XM_006568594">
    <property type="protein sequence ID" value="XP_006568657"/>
    <property type="gene ID" value="LOC412674"/>
</dbReference>
<keyword evidence="7" id="KW-0479">Metal-binding</keyword>
<accession>A0A7M7MU17</accession>
<dbReference type="AlphaFoldDB" id="A0A7M7MU17"/>
<dbReference type="UniPathway" id="UPA00135">
    <property type="reaction ID" value="UER00198"/>
</dbReference>
<dbReference type="EnsemblMetazoa" id="XM_026445321">
    <property type="protein sequence ID" value="XP_026301106"/>
    <property type="gene ID" value="LOC412674"/>
</dbReference>
<evidence type="ECO:0000256" key="6">
    <source>
        <dbReference type="ARBA" id="ARBA00022605"/>
    </source>
</evidence>
<gene>
    <name evidence="13" type="primary">412674</name>
    <name evidence="15 16" type="synonym">LOC412674</name>
</gene>
<dbReference type="InterPro" id="IPR004469">
    <property type="entry name" value="PSP"/>
</dbReference>
<dbReference type="RefSeq" id="XP_006568657.1">
    <property type="nucleotide sequence ID" value="XM_006568594.3"/>
</dbReference>
<comment type="cofactor">
    <cofactor evidence="1">
        <name>Mg(2+)</name>
        <dbReference type="ChEBI" id="CHEBI:18420"/>
    </cofactor>
</comment>
<dbReference type="OrthoDB" id="27226at2759"/>
<dbReference type="GO" id="GO:0036424">
    <property type="term" value="F:L-phosphoserine phosphatase activity"/>
    <property type="evidence" value="ECO:0007669"/>
    <property type="project" value="InterPro"/>
</dbReference>
<feature type="active site" description="Proton donor" evidence="12">
    <location>
        <position position="22"/>
    </location>
</feature>
<evidence type="ECO:0000313" key="13">
    <source>
        <dbReference type="EnsemblMetazoa" id="XP_026301106"/>
    </source>
</evidence>
<accession>A0A8B6Z763</accession>
<organism evidence="13">
    <name type="scientific">Apis mellifera</name>
    <name type="common">Honeybee</name>
    <dbReference type="NCBI Taxonomy" id="7460"/>
    <lineage>
        <taxon>Eukaryota</taxon>
        <taxon>Metazoa</taxon>
        <taxon>Ecdysozoa</taxon>
        <taxon>Arthropoda</taxon>
        <taxon>Hexapoda</taxon>
        <taxon>Insecta</taxon>
        <taxon>Pterygota</taxon>
        <taxon>Neoptera</taxon>
        <taxon>Endopterygota</taxon>
        <taxon>Hymenoptera</taxon>
        <taxon>Apocrita</taxon>
        <taxon>Aculeata</taxon>
        <taxon>Apoidea</taxon>
        <taxon>Anthophila</taxon>
        <taxon>Apidae</taxon>
        <taxon>Apis</taxon>
    </lineage>
</organism>
<keyword evidence="8" id="KW-0378">Hydrolase</keyword>
<dbReference type="Gene3D" id="1.10.150.210">
    <property type="entry name" value="Phosphoserine phosphatase, domain 2"/>
    <property type="match status" value="1"/>
</dbReference>
<evidence type="ECO:0000313" key="14">
    <source>
        <dbReference type="Proteomes" id="UP000005203"/>
    </source>
</evidence>
<dbReference type="Proteomes" id="UP000005203">
    <property type="component" value="Linkage group LG1"/>
</dbReference>
<dbReference type="FunFam" id="3.40.50.1000:FF:000077">
    <property type="entry name" value="Phosphoserine phosphatase, chloroplastic"/>
    <property type="match status" value="1"/>
</dbReference>
<evidence type="ECO:0000313" key="16">
    <source>
        <dbReference type="RefSeq" id="XP_026301106.1"/>
    </source>
</evidence>
<dbReference type="GO" id="GO:0000287">
    <property type="term" value="F:magnesium ion binding"/>
    <property type="evidence" value="ECO:0007669"/>
    <property type="project" value="TreeGrafter"/>
</dbReference>
<keyword evidence="10" id="KW-0718">Serine biosynthesis</keyword>
<proteinExistence type="inferred from homology"/>
<dbReference type="KEGG" id="ame:412674"/>
<reference evidence="13" key="1">
    <citation type="submission" date="2021-01" db="UniProtKB">
        <authorList>
            <consortium name="EnsemblMetazoa"/>
        </authorList>
    </citation>
    <scope>IDENTIFICATION</scope>
    <source>
        <strain evidence="13">DH4</strain>
    </source>
</reference>
<keyword evidence="6" id="KW-0028">Amino-acid biosynthesis</keyword>
<dbReference type="CDD" id="cd04309">
    <property type="entry name" value="HAD_PSP_eu"/>
    <property type="match status" value="1"/>
</dbReference>
<dbReference type="Pfam" id="PF00702">
    <property type="entry name" value="Hydrolase"/>
    <property type="match status" value="1"/>
</dbReference>
<accession>A0A7M7H3P7</accession>
<dbReference type="GO" id="GO:0005737">
    <property type="term" value="C:cytoplasm"/>
    <property type="evidence" value="ECO:0007669"/>
    <property type="project" value="TreeGrafter"/>
</dbReference>
<sequence length="223" mass="25097">MANLNELRSIWKNADAVTFDVDSTIIQEEGIDELAKFCGKENDVISLTNRAMQGDMTFRQSLEERLNIIKPNLMQIKQFLASHPIKLSPGIKTLVTTLQNHKKQIFLISGGFHSLIAPVATSLNIPLENIFANKLKFYYTGEYAGFDENQPTAENGGKIKVIKYLKNKKELKTIVHIGDGSTDLETTSIVDLFIGYGGNVIRENVKQQSLWYITDFNELVTIL</sequence>
<dbReference type="EC" id="3.1.3.3" evidence="4"/>
<evidence type="ECO:0000256" key="7">
    <source>
        <dbReference type="ARBA" id="ARBA00022723"/>
    </source>
</evidence>
<evidence type="ECO:0000256" key="9">
    <source>
        <dbReference type="ARBA" id="ARBA00022842"/>
    </source>
</evidence>
<evidence type="ECO:0000313" key="15">
    <source>
        <dbReference type="RefSeq" id="XP_006568657.1"/>
    </source>
</evidence>
<dbReference type="InterPro" id="IPR050582">
    <property type="entry name" value="HAD-like_SerB"/>
</dbReference>
<name>A0A7M7MU17_APIME</name>
<dbReference type="NCBIfam" id="TIGR01488">
    <property type="entry name" value="HAD-SF-IB"/>
    <property type="match status" value="1"/>
</dbReference>
<dbReference type="OMA" id="ANYFIGF"/>
<dbReference type="PANTHER" id="PTHR43344">
    <property type="entry name" value="PHOSPHOSERINE PHOSPHATASE"/>
    <property type="match status" value="1"/>
</dbReference>
<evidence type="ECO:0000256" key="12">
    <source>
        <dbReference type="PIRSR" id="PIRSR604469-1"/>
    </source>
</evidence>
<evidence type="ECO:0000256" key="4">
    <source>
        <dbReference type="ARBA" id="ARBA00012640"/>
    </source>
</evidence>
<accession>A0A8B8HAQ4</accession>
<dbReference type="InterPro" id="IPR036412">
    <property type="entry name" value="HAD-like_sf"/>
</dbReference>
<evidence type="ECO:0000256" key="11">
    <source>
        <dbReference type="ARBA" id="ARBA00031693"/>
    </source>
</evidence>
<dbReference type="Gene3D" id="3.40.50.1000">
    <property type="entry name" value="HAD superfamily/HAD-like"/>
    <property type="match status" value="1"/>
</dbReference>
<evidence type="ECO:0000256" key="2">
    <source>
        <dbReference type="ARBA" id="ARBA00005135"/>
    </source>
</evidence>
<evidence type="ECO:0000256" key="10">
    <source>
        <dbReference type="ARBA" id="ARBA00023299"/>
    </source>
</evidence>
<protein>
    <recommendedName>
        <fullName evidence="5">Phosphoserine phosphatase</fullName>
        <ecNumber evidence="4">3.1.3.3</ecNumber>
    </recommendedName>
    <alternativeName>
        <fullName evidence="11">O-phosphoserine phosphohydrolase</fullName>
    </alternativeName>
</protein>
<evidence type="ECO:0000256" key="5">
    <source>
        <dbReference type="ARBA" id="ARBA00015196"/>
    </source>
</evidence>
<dbReference type="SUPFAM" id="SSF56784">
    <property type="entry name" value="HAD-like"/>
    <property type="match status" value="1"/>
</dbReference>
<keyword evidence="14" id="KW-1185">Reference proteome</keyword>
<dbReference type="PANTHER" id="PTHR43344:SF2">
    <property type="entry name" value="PHOSPHOSERINE PHOSPHATASE"/>
    <property type="match status" value="1"/>
</dbReference>